<evidence type="ECO:0000256" key="12">
    <source>
        <dbReference type="ARBA" id="ARBA00023303"/>
    </source>
</evidence>
<keyword evidence="10" id="KW-0675">Receptor</keyword>
<dbReference type="PANTHER" id="PTHR13715">
    <property type="entry name" value="RYANODINE RECEPTOR AND IP3 RECEPTOR"/>
    <property type="match status" value="1"/>
</dbReference>
<keyword evidence="11" id="KW-1071">Ligand-gated ion channel</keyword>
<dbReference type="GO" id="GO:0070679">
    <property type="term" value="F:inositol 1,4,5 trisphosphate binding"/>
    <property type="evidence" value="ECO:0007669"/>
    <property type="project" value="InterPro"/>
</dbReference>
<dbReference type="PANTHER" id="PTHR13715:SF99">
    <property type="entry name" value="INOSITOL 1,4,5-TRISPHOSPHATE RECEPTOR-LIKE PROTEIN A"/>
    <property type="match status" value="1"/>
</dbReference>
<dbReference type="GeneID" id="20818723"/>
<evidence type="ECO:0000256" key="9">
    <source>
        <dbReference type="ARBA" id="ARBA00023136"/>
    </source>
</evidence>
<dbReference type="InterPro" id="IPR036300">
    <property type="entry name" value="MIR_dom_sf"/>
</dbReference>
<evidence type="ECO:0000256" key="7">
    <source>
        <dbReference type="ARBA" id="ARBA00022989"/>
    </source>
</evidence>
<evidence type="ECO:0000256" key="5">
    <source>
        <dbReference type="ARBA" id="ARBA00022737"/>
    </source>
</evidence>
<dbReference type="STRING" id="112090.W4FJ97"/>
<dbReference type="Pfam" id="PF02815">
    <property type="entry name" value="MIR"/>
    <property type="match status" value="1"/>
</dbReference>
<dbReference type="Gene3D" id="2.80.10.50">
    <property type="match status" value="2"/>
</dbReference>
<reference evidence="16" key="1">
    <citation type="submission" date="2013-12" db="EMBL/GenBank/DDBJ databases">
        <title>The Genome Sequence of Aphanomyces astaci APO3.</title>
        <authorList>
            <consortium name="The Broad Institute Genomics Platform"/>
            <person name="Russ C."/>
            <person name="Tyler B."/>
            <person name="van West P."/>
            <person name="Dieguez-Uribeondo J."/>
            <person name="Young S.K."/>
            <person name="Zeng Q."/>
            <person name="Gargeya S."/>
            <person name="Fitzgerald M."/>
            <person name="Abouelleil A."/>
            <person name="Alvarado L."/>
            <person name="Chapman S.B."/>
            <person name="Gainer-Dewar J."/>
            <person name="Goldberg J."/>
            <person name="Griggs A."/>
            <person name="Gujja S."/>
            <person name="Hansen M."/>
            <person name="Howarth C."/>
            <person name="Imamovic A."/>
            <person name="Ireland A."/>
            <person name="Larimer J."/>
            <person name="McCowan C."/>
            <person name="Murphy C."/>
            <person name="Pearson M."/>
            <person name="Poon T.W."/>
            <person name="Priest M."/>
            <person name="Roberts A."/>
            <person name="Saif S."/>
            <person name="Shea T."/>
            <person name="Sykes S."/>
            <person name="Wortman J."/>
            <person name="Nusbaum C."/>
            <person name="Birren B."/>
        </authorList>
    </citation>
    <scope>NUCLEOTIDE SEQUENCE [LARGE SCALE GENOMIC DNA]</scope>
    <source>
        <strain evidence="16">APO3</strain>
    </source>
</reference>
<feature type="compositionally biased region" description="Basic residues" evidence="13">
    <location>
        <begin position="2821"/>
        <end position="2831"/>
    </location>
</feature>
<dbReference type="GO" id="GO:0005789">
    <property type="term" value="C:endoplasmic reticulum membrane"/>
    <property type="evidence" value="ECO:0007669"/>
    <property type="project" value="UniProtKB-SubCell"/>
</dbReference>
<evidence type="ECO:0000256" key="8">
    <source>
        <dbReference type="ARBA" id="ARBA00023065"/>
    </source>
</evidence>
<evidence type="ECO:0000256" key="6">
    <source>
        <dbReference type="ARBA" id="ARBA00022824"/>
    </source>
</evidence>
<keyword evidence="8" id="KW-0406">Ion transport</keyword>
<dbReference type="InterPro" id="IPR005821">
    <property type="entry name" value="Ion_trans_dom"/>
</dbReference>
<keyword evidence="6" id="KW-0256">Endoplasmic reticulum</keyword>
<evidence type="ECO:0000256" key="3">
    <source>
        <dbReference type="ARBA" id="ARBA00022448"/>
    </source>
</evidence>
<dbReference type="InterPro" id="IPR015925">
    <property type="entry name" value="Ryanodine_IP3_receptor"/>
</dbReference>
<evidence type="ECO:0000256" key="10">
    <source>
        <dbReference type="ARBA" id="ARBA00023170"/>
    </source>
</evidence>
<feature type="transmembrane region" description="Helical" evidence="14">
    <location>
        <begin position="2572"/>
        <end position="2595"/>
    </location>
</feature>
<evidence type="ECO:0000259" key="15">
    <source>
        <dbReference type="PROSITE" id="PS50919"/>
    </source>
</evidence>
<dbReference type="Pfam" id="PF08709">
    <property type="entry name" value="Ins145_P3_rec"/>
    <property type="match status" value="1"/>
</dbReference>
<dbReference type="EMBL" id="KI913204">
    <property type="protein sequence ID" value="ETV66919.1"/>
    <property type="molecule type" value="Genomic_DNA"/>
</dbReference>
<protein>
    <recommendedName>
        <fullName evidence="15">MIR domain-containing protein</fullName>
    </recommendedName>
</protein>
<feature type="domain" description="MIR" evidence="15">
    <location>
        <begin position="181"/>
        <end position="232"/>
    </location>
</feature>
<keyword evidence="7 14" id="KW-1133">Transmembrane helix</keyword>
<dbReference type="VEuPathDB" id="FungiDB:H257_16727"/>
<keyword evidence="12" id="KW-0407">Ion channel</keyword>
<feature type="region of interest" description="Disordered" evidence="13">
    <location>
        <begin position="1731"/>
        <end position="1750"/>
    </location>
</feature>
<dbReference type="Pfam" id="PF08454">
    <property type="entry name" value="RIH_assoc"/>
    <property type="match status" value="1"/>
</dbReference>
<evidence type="ECO:0000256" key="2">
    <source>
        <dbReference type="ARBA" id="ARBA00009453"/>
    </source>
</evidence>
<dbReference type="InterPro" id="IPR000493">
    <property type="entry name" value="InsP3_rcpt"/>
</dbReference>
<keyword evidence="4 14" id="KW-0812">Transmembrane</keyword>
<evidence type="ECO:0000256" key="4">
    <source>
        <dbReference type="ARBA" id="ARBA00022692"/>
    </source>
</evidence>
<dbReference type="GO" id="GO:0005220">
    <property type="term" value="F:inositol 1,4,5-trisphosphate-gated calcium channel activity"/>
    <property type="evidence" value="ECO:0007669"/>
    <property type="project" value="InterPro"/>
</dbReference>
<feature type="domain" description="MIR" evidence="15">
    <location>
        <begin position="312"/>
        <end position="370"/>
    </location>
</feature>
<evidence type="ECO:0000256" key="1">
    <source>
        <dbReference type="ARBA" id="ARBA00004477"/>
    </source>
</evidence>
<name>W4FJ97_APHAT</name>
<comment type="similarity">
    <text evidence="2">Belongs to the InsP3 receptor family.</text>
</comment>
<evidence type="ECO:0000256" key="11">
    <source>
        <dbReference type="ARBA" id="ARBA00023286"/>
    </source>
</evidence>
<evidence type="ECO:0000256" key="13">
    <source>
        <dbReference type="SAM" id="MobiDB-lite"/>
    </source>
</evidence>
<dbReference type="Pfam" id="PF01365">
    <property type="entry name" value="RYDR_ITPR"/>
    <property type="match status" value="1"/>
</dbReference>
<dbReference type="InterPro" id="IPR016093">
    <property type="entry name" value="MIR_motif"/>
</dbReference>
<feature type="region of interest" description="Disordered" evidence="13">
    <location>
        <begin position="2695"/>
        <end position="2754"/>
    </location>
</feature>
<feature type="compositionally biased region" description="Low complexity" evidence="13">
    <location>
        <begin position="2699"/>
        <end position="2709"/>
    </location>
</feature>
<proteinExistence type="inferred from homology"/>
<keyword evidence="5" id="KW-0677">Repeat</keyword>
<dbReference type="RefSeq" id="XP_009843560.1">
    <property type="nucleotide sequence ID" value="XM_009845258.1"/>
</dbReference>
<evidence type="ECO:0000313" key="16">
    <source>
        <dbReference type="EMBL" id="ETV66919.1"/>
    </source>
</evidence>
<keyword evidence="3" id="KW-0813">Transport</keyword>
<comment type="subcellular location">
    <subcellularLocation>
        <location evidence="1">Endoplasmic reticulum membrane</location>
        <topology evidence="1">Multi-pass membrane protein</topology>
    </subcellularLocation>
</comment>
<feature type="transmembrane region" description="Helical" evidence="14">
    <location>
        <begin position="2493"/>
        <end position="2516"/>
    </location>
</feature>
<organism evidence="16">
    <name type="scientific">Aphanomyces astaci</name>
    <name type="common">Crayfish plague agent</name>
    <dbReference type="NCBI Taxonomy" id="112090"/>
    <lineage>
        <taxon>Eukaryota</taxon>
        <taxon>Sar</taxon>
        <taxon>Stramenopiles</taxon>
        <taxon>Oomycota</taxon>
        <taxon>Saprolegniomycetes</taxon>
        <taxon>Saprolegniales</taxon>
        <taxon>Verrucalvaceae</taxon>
        <taxon>Aphanomyces</taxon>
    </lineage>
</organism>
<gene>
    <name evidence="16" type="ORF">H257_16727</name>
</gene>
<keyword evidence="9 14" id="KW-0472">Membrane</keyword>
<dbReference type="OrthoDB" id="300855at2759"/>
<sequence length="2845" mass="321386">MTSGKRKRSAILHRLTVDTAMPNSIRPQHHAGAVSDEAPFLASTFRGDGGGLMDVGPFRVGTDGIGFLEFGMVLSLMANDRSGVMASEGFTACDVRLERTLSPALFDDQKQHDGQLVGCHFKDCLFEVLPKMNYDATLAFEKAQLTKKDGLSGFSNPLSEMRFKSESEKRLNATAYSHSHGKHVNYGQGIQLRHIKSGKFLSTTPSSYDTSDSLDICLTSGSSASHFVLLPRFKLRRKGEPVQIQDQIMLATDDTRLFVQTSLNRFDQTALSSRLLTASVAHTSMIQWRLLPYDSSDAVQSTAETYRHKAGHGGFHAGQCLRLCHLETGSWLAYDSASSSLRLDGCGATDHTSSAMGVLSPDTLWEVECSRVFEGGGIHWTKRVCIRHVTTGKYLALNDNTTTNMMAVAQRTPQMFTFRPMTHVNIRSVVAHDSVVQIQHVDSAAFLHAAANTPNILQLSSEGSAASSMLSCPVEGISCPNDEDAFKLVSVPQVEVHDVMLLTSYRRMLKRFVQFFDATTSPIVQVCTSTETFLLDVLAAVDAMKSFAFQDTTQDPRRQSLLRKHQYMELVTRMLEAPFDPWGGPFTMAYVSLFRPDSRPAYDPMQSNISMTLVELDDGSDEASHDSISTPPPGRFCLSETCMTTIFQIVRASNMLLFRMFSSCKPSDALSCGRALSVLMKMLGHGFKASFPLSYLIQEKFHLSGEFKSFSKIIRDFLDLIQRQGKSYRYVQFLVVLCTANGLAVPKVQEKICDLIFVPSEGYKDAILIQTRPTHTNTFEVCLPTRRGNEWKPLKDFYDEYYKSNLHTTLAPYFYGLLQLYVALCMDRNYKCIEILKDKFPRKCLLACVQDVKLARSIRAVLMNLLLVIHIDCDPQTPVASPNYTRIWKDTAMTMIQIPQVDTTKYALEDREFFRQVKDLLMDYIARRKGVIVVGVGELARNELTLAMLRTCQKLVEFGMFHSDLQELVGHLVDLLDCRTDTILLKHQDDDGTSQPVEYAVPLFENSVQRTKNPFSRQYSDAYPPLPYRPMKRLSYMGTKPRGAHQPCQTTVSRFKASEGNTIVMEIKDCICATLLRVDALRLDYQLSLVLSYVKERNRLGSGSMVASDLSPLAQALAQRTFHLTCEYSLQTLANHRRLDTILLQTLMYEHPLLVSKALELLYRQFNQHEQLIKALDHVFLLVNDNTVHVYAKLQADVNQLRHLAETTEVWMDLTSSGDFDAAARACVLLKSLNGLMQSTDDMTRLISNLDVLTYVMAMIYSGSHYFHELFPSKSTVSPTSPQKAAATSSLVHDVLQDQQRGAIRNVYDGCMEFLLAYCTTNVQAVAEFAMTLVEFVEALPSAQHVLLAIYSNDLCDAIPHDVLVQFVRWSVYYKHRSNDARYLTFLKDVAVSSTSTQQALLMQCMKNPMLVDTQDVSDQTYAAEIFHLLTTVATTTQARDICAESIVTVNGWVDLFDQFQPTDFSNHPTETSDSFGVAAMKYLQLVLLPHEDCIYKMDDTLHVRLFDCVRKFSLFAIRCYLTGLMQLDLREDKARQQPVSRDDPVITQALIPTLLAYFPKLNPALLVSAHLDMDEWMAAWFAYVFCSVSHTTVADASAGGSLHLCMRWLDQLWKSDLEALLVESCQRSSRPFLGIGLGGMRTSEPFLVDFAKPFGDILSDLKAYRAYCQAKTTDHHPSASLVSSLPPLAAIETPIKPLETGHDMIPALQTVPKQHKWLFGLWGRSNNNHKSAVLPSDPSPSAAARKLPSPRHYNMPNFGAYAEDDSSIVQDYLKYIRDHRLTKNAIRNELSAMMQSILCLEDALKEENVTNSGVPAVISTFDDVAAKLVSHFKMLKQPKYVNMRLVLLDVFTRTILSLETESKRRRMQLKLDQLGLTDVIVDLISHSDDFTVFDKCVWLGIAMLDGMNARVQEKFHVLITQQHEHSAEFLGKFKLHLDMLFAHPHTDHSNHVETKSGLLLSQIMYFSPKTRSDLSEPTSKYQSASRQFRFLQLLCEGHYLRNQMCMLGQGNNASSSVNVVEMATLVVVEFHSNVSWDAMALLRQVMDTITEFCQGPCPEAQMCVANYKFISAVNELLWRDSTTLTITAVELLRQLKASIVITLLSLLERRTDHEIHRRLVQELNLEAVKANLIVVHEYFHHKYHGNYDGNEACSRDAFLSMGFNLHILMQQLMEFQPSLISSLYPMDDVAYRHAYDFFDDRCARVEIVWPQTNIDHHHHASTTSNNHGDLISMYFPLHPICVCLTDRTKRRLQSDVSRDANKLNDFYDKTHDVIVEMQHQCTLRQYVWMAFLTRHLSRLKMAAFAWSLVLNALIVLYNHIDRQQVESPPWIVQSAGYVHVALCLAMVTGHCINDVPLLFQQQATTLSRTHVVSAYKQSNLSADNSSTLRFDSTVNETFQDVEDKVRAIGDPRMTRQHHLHRPRPWARVVWFVLWVVVWDAKTMYHLGLLGLSIGGAFFHQPLCFSFHVLDIVNRSSELRYVSKAIVYPGRSLLHILILYLLAAYVFGFVGLVYFAKYFDKDDYNGCDTLWVCFLTSLDEGLKNNGGIGGFLAPSHRDTGDPLAYPRLAYDLLYYVGLIIILTNLAFGLIIDTFATLRTQHKENQDDLKDRCFICSIDCFTFNRMTKGFDHHTRHEHNIWHYIYLFVHLRKKHFTHYNGVELYLATRMAKRDVTFFPSHRALALEKLHDRNRPLDDTASSCCSSSTSTTRMPHRARPHVPGTAFQDVVGNGGGHASRRGSSITTSTTGTGGSGDVGSLGAALALSPLDPHHEDRSTADQLADLVQDLYAQQQEMLGLLHTVVLTQQQHIEARTPTNQQPHDRHRASHRRAKSTSPFKTGQERYVM</sequence>
<dbReference type="InterPro" id="IPR013662">
    <property type="entry name" value="RIH_assoc-dom"/>
</dbReference>
<dbReference type="PRINTS" id="PR00779">
    <property type="entry name" value="INSP3RECEPTR"/>
</dbReference>
<accession>W4FJ97</accession>
<feature type="compositionally biased region" description="Low complexity" evidence="13">
    <location>
        <begin position="2738"/>
        <end position="2747"/>
    </location>
</feature>
<dbReference type="InterPro" id="IPR000699">
    <property type="entry name" value="RIH_dom"/>
</dbReference>
<evidence type="ECO:0000256" key="14">
    <source>
        <dbReference type="SAM" id="Phobius"/>
    </source>
</evidence>
<dbReference type="PROSITE" id="PS50919">
    <property type="entry name" value="MIR"/>
    <property type="match status" value="2"/>
</dbReference>
<dbReference type="Pfam" id="PF00520">
    <property type="entry name" value="Ion_trans"/>
    <property type="match status" value="1"/>
</dbReference>
<dbReference type="InterPro" id="IPR014821">
    <property type="entry name" value="Ins145_P3_rcpt"/>
</dbReference>
<dbReference type="SUPFAM" id="SSF82109">
    <property type="entry name" value="MIR domain"/>
    <property type="match status" value="2"/>
</dbReference>
<feature type="region of interest" description="Disordered" evidence="13">
    <location>
        <begin position="2811"/>
        <end position="2845"/>
    </location>
</feature>